<dbReference type="AlphaFoldDB" id="A0A1I5I4B8"/>
<feature type="region of interest" description="Disordered" evidence="8">
    <location>
        <begin position="239"/>
        <end position="368"/>
    </location>
</feature>
<name>A0A1I5I4B8_9HYPH</name>
<evidence type="ECO:0000256" key="3">
    <source>
        <dbReference type="ARBA" id="ARBA00022525"/>
    </source>
</evidence>
<evidence type="ECO:0000256" key="5">
    <source>
        <dbReference type="ARBA" id="ARBA00022737"/>
    </source>
</evidence>
<comment type="subcellular location">
    <subcellularLocation>
        <location evidence="1">Membrane</location>
    </subcellularLocation>
    <subcellularLocation>
        <location evidence="2">Secreted</location>
    </subcellularLocation>
</comment>
<feature type="domain" description="Alginate lyase 2" evidence="9">
    <location>
        <begin position="8"/>
        <end position="234"/>
    </location>
</feature>
<dbReference type="InterPro" id="IPR014895">
    <property type="entry name" value="Alginate_lyase_2"/>
</dbReference>
<dbReference type="OrthoDB" id="7788759at2"/>
<dbReference type="RefSeq" id="WP_090073584.1">
    <property type="nucleotide sequence ID" value="NZ_FOVR01000008.1"/>
</dbReference>
<evidence type="ECO:0000256" key="7">
    <source>
        <dbReference type="ARBA" id="ARBA00023136"/>
    </source>
</evidence>
<dbReference type="PANTHER" id="PTHR38340">
    <property type="entry name" value="S-LAYER PROTEIN"/>
    <property type="match status" value="1"/>
</dbReference>
<protein>
    <submittedName>
        <fullName evidence="10">Hemolysin-type calcium-binding repeat-containing protein</fullName>
    </submittedName>
</protein>
<proteinExistence type="predicted"/>
<dbReference type="Pfam" id="PF00353">
    <property type="entry name" value="HemolysinCabind"/>
    <property type="match status" value="4"/>
</dbReference>
<dbReference type="EMBL" id="FOVR01000008">
    <property type="protein sequence ID" value="SFO55405.1"/>
    <property type="molecule type" value="Genomic_DNA"/>
</dbReference>
<keyword evidence="11" id="KW-1185">Reference proteome</keyword>
<dbReference type="PANTHER" id="PTHR38340:SF1">
    <property type="entry name" value="S-LAYER PROTEIN"/>
    <property type="match status" value="1"/>
</dbReference>
<sequence length="582" mass="60858">MTTNSDNFDLSAWKLNLPIDFDGGTDGRARTISKLDGYESEFFYDAADGAMVMTASVDGATTGNARYARTELREKDGDESAAWYLSEGGTMTATLRIDEAPTWDNGQDGKIVIGQVRGKVDELVRLYWDNGSVYYYSEHSGPDDKTLKFRFTNEDGDEPSISIGDNFSYQMEVRGDEIKVVIYADGEVYTSETSITDHWTNEPLNFKAGCYLQLNESMGTGTGQVSFYGLDYSHTEGEGYGGLVDVEQPVDNGNTGEGEPGGTDGGETGSGETGGTDGGETGSGETGGTDGGETGSGETGGTDGGETGNGGNHDDMNEITGDDSNDRLYGTGDDDMITGLEGRDRILGGDGDDTLSGGDGKDKIFGGDGADTIYGGADKDRLLGEDGNDTIYGDGGNDKLYGEDGDDILHGGSGNDRINAGEGDDTLYGGAGKDDLRGGQGDDTLYGGDGDDKLFGHSGDDVLVGREGADTLIGSSGADKFVLESIDDSTVDVGGRDLFKDFDLTEGDIIDLSTIDANSTVSGDQAFSFIGENAFSGVAGELRTEVDGSIQTILGDVDGDGDADFAVDIRTSDHLLSGDFSL</sequence>
<evidence type="ECO:0000259" key="9">
    <source>
        <dbReference type="Pfam" id="PF08787"/>
    </source>
</evidence>
<dbReference type="STRING" id="655353.SAMN04488056_10837"/>
<dbReference type="InterPro" id="IPR018511">
    <property type="entry name" value="Hemolysin-typ_Ca-bd_CS"/>
</dbReference>
<gene>
    <name evidence="10" type="ORF">SAMN04488056_10837</name>
</gene>
<keyword evidence="4" id="KW-0800">Toxin</keyword>
<dbReference type="SUPFAM" id="SSF49899">
    <property type="entry name" value="Concanavalin A-like lectins/glucanases"/>
    <property type="match status" value="1"/>
</dbReference>
<dbReference type="Gene3D" id="2.60.120.200">
    <property type="match status" value="1"/>
</dbReference>
<dbReference type="InterPro" id="IPR001343">
    <property type="entry name" value="Hemolysn_Ca-bd"/>
</dbReference>
<dbReference type="Pfam" id="PF08787">
    <property type="entry name" value="Alginate_lyase2"/>
    <property type="match status" value="1"/>
</dbReference>
<keyword evidence="6" id="KW-0843">Virulence</keyword>
<dbReference type="InterPro" id="IPR013320">
    <property type="entry name" value="ConA-like_dom_sf"/>
</dbReference>
<evidence type="ECO:0000313" key="10">
    <source>
        <dbReference type="EMBL" id="SFO55405.1"/>
    </source>
</evidence>
<dbReference type="PRINTS" id="PR00313">
    <property type="entry name" value="CABNDNGRPT"/>
</dbReference>
<keyword evidence="3" id="KW-0964">Secreted</keyword>
<evidence type="ECO:0000256" key="6">
    <source>
        <dbReference type="ARBA" id="ARBA00023026"/>
    </source>
</evidence>
<dbReference type="PRINTS" id="PR01488">
    <property type="entry name" value="RTXTOXINA"/>
</dbReference>
<feature type="compositionally biased region" description="Gly residues" evidence="8">
    <location>
        <begin position="255"/>
        <end position="311"/>
    </location>
</feature>
<dbReference type="Proteomes" id="UP000199236">
    <property type="component" value="Unassembled WGS sequence"/>
</dbReference>
<dbReference type="InterPro" id="IPR003995">
    <property type="entry name" value="RTX_toxin_determinant-A"/>
</dbReference>
<dbReference type="SUPFAM" id="SSF51120">
    <property type="entry name" value="beta-Roll"/>
    <property type="match status" value="3"/>
</dbReference>
<feature type="region of interest" description="Disordered" evidence="8">
    <location>
        <begin position="388"/>
        <end position="452"/>
    </location>
</feature>
<evidence type="ECO:0000256" key="4">
    <source>
        <dbReference type="ARBA" id="ARBA00022656"/>
    </source>
</evidence>
<evidence type="ECO:0000256" key="8">
    <source>
        <dbReference type="SAM" id="MobiDB-lite"/>
    </source>
</evidence>
<evidence type="ECO:0000256" key="1">
    <source>
        <dbReference type="ARBA" id="ARBA00004370"/>
    </source>
</evidence>
<dbReference type="GO" id="GO:0005509">
    <property type="term" value="F:calcium ion binding"/>
    <property type="evidence" value="ECO:0007669"/>
    <property type="project" value="InterPro"/>
</dbReference>
<dbReference type="Gene3D" id="2.150.10.10">
    <property type="entry name" value="Serralysin-like metalloprotease, C-terminal"/>
    <property type="match status" value="2"/>
</dbReference>
<dbReference type="InterPro" id="IPR011049">
    <property type="entry name" value="Serralysin-like_metalloprot_C"/>
</dbReference>
<organism evidence="10 11">
    <name type="scientific">Cohaesibacter marisflavi</name>
    <dbReference type="NCBI Taxonomy" id="655353"/>
    <lineage>
        <taxon>Bacteria</taxon>
        <taxon>Pseudomonadati</taxon>
        <taxon>Pseudomonadota</taxon>
        <taxon>Alphaproteobacteria</taxon>
        <taxon>Hyphomicrobiales</taxon>
        <taxon>Cohaesibacteraceae</taxon>
    </lineage>
</organism>
<dbReference type="GO" id="GO:0016020">
    <property type="term" value="C:membrane"/>
    <property type="evidence" value="ECO:0007669"/>
    <property type="project" value="UniProtKB-SubCell"/>
</dbReference>
<dbReference type="GO" id="GO:0005576">
    <property type="term" value="C:extracellular region"/>
    <property type="evidence" value="ECO:0007669"/>
    <property type="project" value="UniProtKB-SubCell"/>
</dbReference>
<dbReference type="GO" id="GO:0090729">
    <property type="term" value="F:toxin activity"/>
    <property type="evidence" value="ECO:0007669"/>
    <property type="project" value="UniProtKB-KW"/>
</dbReference>
<keyword evidence="7" id="KW-0472">Membrane</keyword>
<accession>A0A1I5I4B8</accession>
<keyword evidence="5" id="KW-0677">Repeat</keyword>
<dbReference type="InterPro" id="IPR050557">
    <property type="entry name" value="RTX_toxin/Mannuronan_C5-epim"/>
</dbReference>
<reference evidence="10 11" key="1">
    <citation type="submission" date="2016-10" db="EMBL/GenBank/DDBJ databases">
        <authorList>
            <person name="de Groot N.N."/>
        </authorList>
    </citation>
    <scope>NUCLEOTIDE SEQUENCE [LARGE SCALE GENOMIC DNA]</scope>
    <source>
        <strain evidence="10 11">CGMCC 1.9157</strain>
    </source>
</reference>
<dbReference type="PROSITE" id="PS00330">
    <property type="entry name" value="HEMOLYSIN_CALCIUM"/>
    <property type="match status" value="3"/>
</dbReference>
<evidence type="ECO:0000313" key="11">
    <source>
        <dbReference type="Proteomes" id="UP000199236"/>
    </source>
</evidence>
<evidence type="ECO:0000256" key="2">
    <source>
        <dbReference type="ARBA" id="ARBA00004613"/>
    </source>
</evidence>